<dbReference type="SUPFAM" id="SSF52218">
    <property type="entry name" value="Flavoproteins"/>
    <property type="match status" value="1"/>
</dbReference>
<dbReference type="GO" id="GO:0016020">
    <property type="term" value="C:membrane"/>
    <property type="evidence" value="ECO:0007669"/>
    <property type="project" value="TreeGrafter"/>
</dbReference>
<name>A0A507CPZ7_9FUNG</name>
<evidence type="ECO:0000259" key="2">
    <source>
        <dbReference type="PROSITE" id="PS50902"/>
    </source>
</evidence>
<feature type="domain" description="Flavodoxin-like" evidence="2">
    <location>
        <begin position="82"/>
        <end position="266"/>
    </location>
</feature>
<dbReference type="VEuPathDB" id="FungiDB:SeMB42_g05669"/>
<dbReference type="Proteomes" id="UP000317494">
    <property type="component" value="Unassembled WGS sequence"/>
</dbReference>
<proteinExistence type="inferred from homology"/>
<dbReference type="PROSITE" id="PS50902">
    <property type="entry name" value="FLAVODOXIN_LIKE"/>
    <property type="match status" value="1"/>
</dbReference>
<dbReference type="GO" id="GO:0003955">
    <property type="term" value="F:NAD(P)H dehydrogenase (quinone) activity"/>
    <property type="evidence" value="ECO:0007669"/>
    <property type="project" value="InterPro"/>
</dbReference>
<dbReference type="NCBIfam" id="NF002999">
    <property type="entry name" value="PRK03767.1"/>
    <property type="match status" value="1"/>
</dbReference>
<dbReference type="EMBL" id="QEAN01000280">
    <property type="protein sequence ID" value="TPX41212.1"/>
    <property type="molecule type" value="Genomic_DNA"/>
</dbReference>
<keyword evidence="4" id="KW-1185">Reference proteome</keyword>
<accession>A0A507CPZ7</accession>
<dbReference type="Gene3D" id="3.40.50.360">
    <property type="match status" value="1"/>
</dbReference>
<dbReference type="InterPro" id="IPR008254">
    <property type="entry name" value="Flavodoxin/NO_synth"/>
</dbReference>
<dbReference type="NCBIfam" id="TIGR01755">
    <property type="entry name" value="flav_wrbA"/>
    <property type="match status" value="1"/>
</dbReference>
<comment type="caution">
    <text evidence="3">The sequence shown here is derived from an EMBL/GenBank/DDBJ whole genome shotgun (WGS) entry which is preliminary data.</text>
</comment>
<dbReference type="InterPro" id="IPR010089">
    <property type="entry name" value="Flavoprotein_WrbA-like"/>
</dbReference>
<gene>
    <name evidence="3" type="ORF">SeMB42_g05669</name>
</gene>
<evidence type="ECO:0000313" key="3">
    <source>
        <dbReference type="EMBL" id="TPX41212.1"/>
    </source>
</evidence>
<dbReference type="STRING" id="286115.A0A507CPZ7"/>
<dbReference type="AlphaFoldDB" id="A0A507CPZ7"/>
<dbReference type="FunFam" id="3.40.50.360:FF:000001">
    <property type="entry name" value="NAD(P)H dehydrogenase (Quinone) FQR1-like"/>
    <property type="match status" value="1"/>
</dbReference>
<comment type="similarity">
    <text evidence="1">Belongs to the WrbA family.</text>
</comment>
<dbReference type="InterPro" id="IPR005025">
    <property type="entry name" value="FMN_Rdtase-like_dom"/>
</dbReference>
<dbReference type="InterPro" id="IPR029039">
    <property type="entry name" value="Flavoprotein-like_sf"/>
</dbReference>
<protein>
    <submittedName>
        <fullName evidence="3">NAD(P)H dehydrogenase (Quinone)</fullName>
    </submittedName>
</protein>
<evidence type="ECO:0000256" key="1">
    <source>
        <dbReference type="ARBA" id="ARBA00006961"/>
    </source>
</evidence>
<dbReference type="PANTHER" id="PTHR30546">
    <property type="entry name" value="FLAVODOXIN-RELATED PROTEIN WRBA-RELATED"/>
    <property type="match status" value="1"/>
</dbReference>
<dbReference type="PANTHER" id="PTHR30546:SF23">
    <property type="entry name" value="FLAVOPROTEIN-LIKE PROTEIN YCP4-RELATED"/>
    <property type="match status" value="1"/>
</dbReference>
<dbReference type="GO" id="GO:0010181">
    <property type="term" value="F:FMN binding"/>
    <property type="evidence" value="ECO:0007669"/>
    <property type="project" value="InterPro"/>
</dbReference>
<sequence length="272" mass="29402">MQAFCGGTLGVSVGRDWSCGACTIAQARTGRILDASAECTDSVHLYRTTWTRPPSRTFMDSSQSRTGTPLPPPPAACRKPLLFIVYYSVWGHIKVLADAVKKGIEDSGVANVEVYQVSETLPQETLDKMYAMKFDDPVLDPHDLAKADGFIFGVPTRFGSPATQIKTFWDATGSLWQRGALIGKHGAAFTSSSTQHGGQETTIMTFLTHFVHHGVIYVPLGYSSKILHDQTEVIGGSPWGAGTITGNDGSKMPSQKELELAVHQVIDSGSPW</sequence>
<reference evidence="3 4" key="1">
    <citation type="journal article" date="2019" name="Sci. Rep.">
        <title>Comparative genomics of chytrid fungi reveal insights into the obligate biotrophic and pathogenic lifestyle of Synchytrium endobioticum.</title>
        <authorList>
            <person name="van de Vossenberg B.T.L.H."/>
            <person name="Warris S."/>
            <person name="Nguyen H.D.T."/>
            <person name="van Gent-Pelzer M.P.E."/>
            <person name="Joly D.L."/>
            <person name="van de Geest H.C."/>
            <person name="Bonants P.J.M."/>
            <person name="Smith D.S."/>
            <person name="Levesque C.A."/>
            <person name="van der Lee T.A.J."/>
        </authorList>
    </citation>
    <scope>NUCLEOTIDE SEQUENCE [LARGE SCALE GENOMIC DNA]</scope>
    <source>
        <strain evidence="3 4">MB42</strain>
    </source>
</reference>
<dbReference type="Pfam" id="PF03358">
    <property type="entry name" value="FMN_red"/>
    <property type="match status" value="1"/>
</dbReference>
<organism evidence="3 4">
    <name type="scientific">Synchytrium endobioticum</name>
    <dbReference type="NCBI Taxonomy" id="286115"/>
    <lineage>
        <taxon>Eukaryota</taxon>
        <taxon>Fungi</taxon>
        <taxon>Fungi incertae sedis</taxon>
        <taxon>Chytridiomycota</taxon>
        <taxon>Chytridiomycota incertae sedis</taxon>
        <taxon>Chytridiomycetes</taxon>
        <taxon>Synchytriales</taxon>
        <taxon>Synchytriaceae</taxon>
        <taxon>Synchytrium</taxon>
    </lineage>
</organism>
<evidence type="ECO:0000313" key="4">
    <source>
        <dbReference type="Proteomes" id="UP000317494"/>
    </source>
</evidence>